<dbReference type="PANTHER" id="PTHR47506:SF1">
    <property type="entry name" value="HTH-TYPE TRANSCRIPTIONAL REGULATOR YJDC"/>
    <property type="match status" value="1"/>
</dbReference>
<sequence>MTRTVFEKSDVIPLVTEVFRELGYEGASLSKITSRTRLSKGSLYYFFPGGKDEMVAEILTHIDQWFVKNIFEPLEKNEPREAIDHMWQEVDTYFQSGQRICLIGAFALDGTRDRFATVIQQYFIRWIEALSAALVQTGISKETANQLSEEIIASIQGALVLSRALNDESFFERTLANLSQRVSTYVSKSNSGH</sequence>
<keyword evidence="3" id="KW-0804">Transcription</keyword>
<accession>A0A1G5D757</accession>
<organism evidence="6 7">
    <name type="scientific">Paenibacillus polysaccharolyticus</name>
    <dbReference type="NCBI Taxonomy" id="582692"/>
    <lineage>
        <taxon>Bacteria</taxon>
        <taxon>Bacillati</taxon>
        <taxon>Bacillota</taxon>
        <taxon>Bacilli</taxon>
        <taxon>Bacillales</taxon>
        <taxon>Paenibacillaceae</taxon>
        <taxon>Paenibacillus</taxon>
    </lineage>
</organism>
<dbReference type="InterPro" id="IPR054156">
    <property type="entry name" value="YxaF_TetR_C"/>
</dbReference>
<dbReference type="Pfam" id="PF00440">
    <property type="entry name" value="TetR_N"/>
    <property type="match status" value="1"/>
</dbReference>
<proteinExistence type="predicted"/>
<feature type="domain" description="HTH tetR-type" evidence="4">
    <location>
        <begin position="17"/>
        <end position="58"/>
    </location>
</feature>
<name>A0A1G5D757_9BACL</name>
<evidence type="ECO:0000259" key="5">
    <source>
        <dbReference type="Pfam" id="PF21993"/>
    </source>
</evidence>
<evidence type="ECO:0000256" key="1">
    <source>
        <dbReference type="ARBA" id="ARBA00023015"/>
    </source>
</evidence>
<dbReference type="STRING" id="582692.SAMN05720606_102359"/>
<dbReference type="Proteomes" id="UP000198538">
    <property type="component" value="Unassembled WGS sequence"/>
</dbReference>
<evidence type="ECO:0000259" key="4">
    <source>
        <dbReference type="Pfam" id="PF00440"/>
    </source>
</evidence>
<dbReference type="Gene3D" id="1.10.357.10">
    <property type="entry name" value="Tetracycline Repressor, domain 2"/>
    <property type="match status" value="1"/>
</dbReference>
<dbReference type="InterPro" id="IPR009057">
    <property type="entry name" value="Homeodomain-like_sf"/>
</dbReference>
<keyword evidence="2" id="KW-0238">DNA-binding</keyword>
<keyword evidence="1" id="KW-0805">Transcription regulation</keyword>
<keyword evidence="7" id="KW-1185">Reference proteome</keyword>
<evidence type="ECO:0000313" key="6">
    <source>
        <dbReference type="EMBL" id="SCY10280.1"/>
    </source>
</evidence>
<dbReference type="PANTHER" id="PTHR47506">
    <property type="entry name" value="TRANSCRIPTIONAL REGULATORY PROTEIN"/>
    <property type="match status" value="1"/>
</dbReference>
<dbReference type="InterPro" id="IPR001647">
    <property type="entry name" value="HTH_TetR"/>
</dbReference>
<evidence type="ECO:0000256" key="2">
    <source>
        <dbReference type="ARBA" id="ARBA00023125"/>
    </source>
</evidence>
<reference evidence="7" key="1">
    <citation type="submission" date="2016-10" db="EMBL/GenBank/DDBJ databases">
        <authorList>
            <person name="Varghese N."/>
            <person name="Submissions S."/>
        </authorList>
    </citation>
    <scope>NUCLEOTIDE SEQUENCE [LARGE SCALE GENOMIC DNA]</scope>
    <source>
        <strain evidence="7">BL9</strain>
    </source>
</reference>
<dbReference type="Pfam" id="PF21993">
    <property type="entry name" value="TetR_C_13_2"/>
    <property type="match status" value="1"/>
</dbReference>
<evidence type="ECO:0000313" key="7">
    <source>
        <dbReference type="Proteomes" id="UP000198538"/>
    </source>
</evidence>
<evidence type="ECO:0000256" key="3">
    <source>
        <dbReference type="ARBA" id="ARBA00023163"/>
    </source>
</evidence>
<feature type="domain" description="Transcriptional regulator LmrA/YxaF-like C-terminal" evidence="5">
    <location>
        <begin position="79"/>
        <end position="173"/>
    </location>
</feature>
<dbReference type="EMBL" id="FMVM01000002">
    <property type="protein sequence ID" value="SCY10280.1"/>
    <property type="molecule type" value="Genomic_DNA"/>
</dbReference>
<dbReference type="SUPFAM" id="SSF46689">
    <property type="entry name" value="Homeodomain-like"/>
    <property type="match status" value="1"/>
</dbReference>
<gene>
    <name evidence="6" type="ORF">SAMN05720606_102359</name>
</gene>
<dbReference type="SUPFAM" id="SSF48498">
    <property type="entry name" value="Tetracyclin repressor-like, C-terminal domain"/>
    <property type="match status" value="1"/>
</dbReference>
<dbReference type="InterPro" id="IPR036271">
    <property type="entry name" value="Tet_transcr_reg_TetR-rel_C_sf"/>
</dbReference>
<protein>
    <submittedName>
        <fullName evidence="6">Transcriptional regulator, TetR family</fullName>
    </submittedName>
</protein>
<dbReference type="AlphaFoldDB" id="A0A1G5D757"/>
<dbReference type="RefSeq" id="WP_090916335.1">
    <property type="nucleotide sequence ID" value="NZ_FMVM01000002.1"/>
</dbReference>
<dbReference type="GO" id="GO:0003677">
    <property type="term" value="F:DNA binding"/>
    <property type="evidence" value="ECO:0007669"/>
    <property type="project" value="UniProtKB-KW"/>
</dbReference>